<organism evidence="2 3">
    <name type="scientific">Pleurotus ostreatus (strain PC15)</name>
    <name type="common">Oyster mushroom</name>
    <dbReference type="NCBI Taxonomy" id="1137138"/>
    <lineage>
        <taxon>Eukaryota</taxon>
        <taxon>Fungi</taxon>
        <taxon>Dikarya</taxon>
        <taxon>Basidiomycota</taxon>
        <taxon>Agaricomycotina</taxon>
        <taxon>Agaricomycetes</taxon>
        <taxon>Agaricomycetidae</taxon>
        <taxon>Agaricales</taxon>
        <taxon>Pleurotineae</taxon>
        <taxon>Pleurotaceae</taxon>
        <taxon>Pleurotus</taxon>
    </lineage>
</organism>
<dbReference type="AlphaFoldDB" id="A0A067NVJ2"/>
<dbReference type="VEuPathDB" id="FungiDB:PLEOSDRAFT_166336"/>
<feature type="compositionally biased region" description="Pro residues" evidence="1">
    <location>
        <begin position="216"/>
        <end position="233"/>
    </location>
</feature>
<feature type="region of interest" description="Disordered" evidence="1">
    <location>
        <begin position="269"/>
        <end position="301"/>
    </location>
</feature>
<dbReference type="Proteomes" id="UP000027073">
    <property type="component" value="Unassembled WGS sequence"/>
</dbReference>
<proteinExistence type="predicted"/>
<feature type="region of interest" description="Disordered" evidence="1">
    <location>
        <begin position="174"/>
        <end position="250"/>
    </location>
</feature>
<evidence type="ECO:0000313" key="3">
    <source>
        <dbReference type="Proteomes" id="UP000027073"/>
    </source>
</evidence>
<reference evidence="3" key="1">
    <citation type="journal article" date="2014" name="Proc. Natl. Acad. Sci. U.S.A.">
        <title>Extensive sampling of basidiomycete genomes demonstrates inadequacy of the white-rot/brown-rot paradigm for wood decay fungi.</title>
        <authorList>
            <person name="Riley R."/>
            <person name="Salamov A.A."/>
            <person name="Brown D.W."/>
            <person name="Nagy L.G."/>
            <person name="Floudas D."/>
            <person name="Held B.W."/>
            <person name="Levasseur A."/>
            <person name="Lombard V."/>
            <person name="Morin E."/>
            <person name="Otillar R."/>
            <person name="Lindquist E.A."/>
            <person name="Sun H."/>
            <person name="LaButti K.M."/>
            <person name="Schmutz J."/>
            <person name="Jabbour D."/>
            <person name="Luo H."/>
            <person name="Baker S.E."/>
            <person name="Pisabarro A.G."/>
            <person name="Walton J.D."/>
            <person name="Blanchette R.A."/>
            <person name="Henrissat B."/>
            <person name="Martin F."/>
            <person name="Cullen D."/>
            <person name="Hibbett D.S."/>
            <person name="Grigoriev I.V."/>
        </authorList>
    </citation>
    <scope>NUCLEOTIDE SEQUENCE [LARGE SCALE GENOMIC DNA]</scope>
    <source>
        <strain evidence="3">PC15</strain>
    </source>
</reference>
<evidence type="ECO:0000313" key="2">
    <source>
        <dbReference type="EMBL" id="KDQ31025.1"/>
    </source>
</evidence>
<protein>
    <submittedName>
        <fullName evidence="2">Uncharacterized protein</fullName>
    </submittedName>
</protein>
<dbReference type="STRING" id="1137138.A0A067NVJ2"/>
<feature type="compositionally biased region" description="Polar residues" evidence="1">
    <location>
        <begin position="363"/>
        <end position="373"/>
    </location>
</feature>
<accession>A0A067NVJ2</accession>
<sequence>MSFQHFRLGELAMTQPLPPHLMQHKGTTNNINGAPPDSASHFTSQPATFPSNQSTNGPTALSPGPSSTTPTKQPYGSGDADDGYTLVFPNIDAFHAWRVQEEETQMVEFVKGDTHGSKAIPPRFREHTKLVCARHSRSGRKKYVKKHPDRVRKVPSRKLQDIFRFGRHMSQHSHEVGLANLPFTRRGRKAATTEEKERSRKHFRPQDDASNTLSPTPAPDPQNAPAPLPPPPVQNHAPVHNHNAIAGPSNIQQPAATYPAAVSALAPLPSQSSYQPQQATYQQPTPQPYPPHTHVDPNATRQDRWDNMSTLFNSVREHARNFAYPAVSVAALETILIRLYLESPVGSIASPHQQVPGQHGRPQASNGVLESPP</sequence>
<feature type="compositionally biased region" description="Low complexity" evidence="1">
    <location>
        <begin position="234"/>
        <end position="244"/>
    </location>
</feature>
<evidence type="ECO:0000256" key="1">
    <source>
        <dbReference type="SAM" id="MobiDB-lite"/>
    </source>
</evidence>
<name>A0A067NVJ2_PLEO1</name>
<dbReference type="OrthoDB" id="3258408at2759"/>
<feature type="compositionally biased region" description="Polar residues" evidence="1">
    <location>
        <begin position="40"/>
        <end position="74"/>
    </location>
</feature>
<gene>
    <name evidence="2" type="ORF">PLEOSDRAFT_166336</name>
</gene>
<feature type="compositionally biased region" description="Low complexity" evidence="1">
    <location>
        <begin position="269"/>
        <end position="284"/>
    </location>
</feature>
<dbReference type="EMBL" id="KL198006">
    <property type="protein sequence ID" value="KDQ31025.1"/>
    <property type="molecule type" value="Genomic_DNA"/>
</dbReference>
<feature type="region of interest" description="Disordered" evidence="1">
    <location>
        <begin position="15"/>
        <end position="81"/>
    </location>
</feature>
<feature type="region of interest" description="Disordered" evidence="1">
    <location>
        <begin position="348"/>
        <end position="373"/>
    </location>
</feature>
<dbReference type="InParanoid" id="A0A067NVJ2"/>
<dbReference type="HOGENOM" id="CLU_040700_0_0_1"/>